<evidence type="ECO:0000313" key="1">
    <source>
        <dbReference type="EMBL" id="MBT1700978.1"/>
    </source>
</evidence>
<dbReference type="RefSeq" id="WP_254169666.1">
    <property type="nucleotide sequence ID" value="NZ_JAHESF010000053.1"/>
</dbReference>
<accession>A0AAP2DTD4</accession>
<dbReference type="AlphaFoldDB" id="A0AAP2DTD4"/>
<gene>
    <name evidence="1" type="ORF">KK083_29060</name>
</gene>
<comment type="caution">
    <text evidence="1">The sequence shown here is derived from an EMBL/GenBank/DDBJ whole genome shotgun (WGS) entry which is preliminary data.</text>
</comment>
<evidence type="ECO:0008006" key="3">
    <source>
        <dbReference type="Google" id="ProtNLM"/>
    </source>
</evidence>
<dbReference type="EMBL" id="JAHESF010000053">
    <property type="protein sequence ID" value="MBT1700978.1"/>
    <property type="molecule type" value="Genomic_DNA"/>
</dbReference>
<organism evidence="1 2">
    <name type="scientific">Chryseosolibacter histidini</name>
    <dbReference type="NCBI Taxonomy" id="2782349"/>
    <lineage>
        <taxon>Bacteria</taxon>
        <taxon>Pseudomonadati</taxon>
        <taxon>Bacteroidota</taxon>
        <taxon>Cytophagia</taxon>
        <taxon>Cytophagales</taxon>
        <taxon>Chryseotaleaceae</taxon>
        <taxon>Chryseosolibacter</taxon>
    </lineage>
</organism>
<name>A0AAP2DTD4_9BACT</name>
<sequence length="243" mass="26082">MSQFSKYSRQAATLFAFATTLLFSNCESSLNDIEITDPAVLQTHFVVERTLQNDGTVAAALTATILDKNLASVELKNGKVQVNGQQMSLTEILNISTYYIPSATVNLNTSYNFDVVLANGQKHSGTVTTPQKTFTSLTVPSSASVNSDLTISWQDVYVHDELIITLNLTSPAGTVPGPTFSLTAAQMEQGSFVIPKSNFATPQGITSATVTLTGVKYGTIDSKFSTGSGTISRMRVEKKVTFN</sequence>
<protein>
    <recommendedName>
        <fullName evidence="3">DUF4249 family protein</fullName>
    </recommendedName>
</protein>
<dbReference type="Proteomes" id="UP001319200">
    <property type="component" value="Unassembled WGS sequence"/>
</dbReference>
<keyword evidence="2" id="KW-1185">Reference proteome</keyword>
<reference evidence="1 2" key="1">
    <citation type="submission" date="2021-05" db="EMBL/GenBank/DDBJ databases">
        <title>A Polyphasic approach of four new species of the genus Ohtaekwangia: Ohtaekwangia histidinii sp. nov., Ohtaekwangia cretensis sp. nov., Ohtaekwangia indiensis sp. nov., Ohtaekwangia reichenbachii sp. nov. from diverse environment.</title>
        <authorList>
            <person name="Octaviana S."/>
        </authorList>
    </citation>
    <scope>NUCLEOTIDE SEQUENCE [LARGE SCALE GENOMIC DNA]</scope>
    <source>
        <strain evidence="1 2">PWU4</strain>
    </source>
</reference>
<proteinExistence type="predicted"/>
<evidence type="ECO:0000313" key="2">
    <source>
        <dbReference type="Proteomes" id="UP001319200"/>
    </source>
</evidence>